<evidence type="ECO:0000313" key="1">
    <source>
        <dbReference type="EMBL" id="KAI8010827.1"/>
    </source>
</evidence>
<name>A0ACC0HE95_9ERIC</name>
<organism evidence="1 2">
    <name type="scientific">Camellia lanceoleosa</name>
    <dbReference type="NCBI Taxonomy" id="1840588"/>
    <lineage>
        <taxon>Eukaryota</taxon>
        <taxon>Viridiplantae</taxon>
        <taxon>Streptophyta</taxon>
        <taxon>Embryophyta</taxon>
        <taxon>Tracheophyta</taxon>
        <taxon>Spermatophyta</taxon>
        <taxon>Magnoliopsida</taxon>
        <taxon>eudicotyledons</taxon>
        <taxon>Gunneridae</taxon>
        <taxon>Pentapetalae</taxon>
        <taxon>asterids</taxon>
        <taxon>Ericales</taxon>
        <taxon>Theaceae</taxon>
        <taxon>Camellia</taxon>
    </lineage>
</organism>
<sequence>MHLAGDWSGVYVNGCLHCLAPKRGADRVGWFPDYLYAIVAFDLANESCWEVPLPDLVYNYEQRVKGVAILGGCLCLINSKKGIGWMMEEYGLKESWTKFTIFNHERSVMELVCLLENGEFLLAMDSQKLLVYNPKEQTSRDMVVNGIPTMFTVGGTYVESLVSLDCGNVMQQCEALDERIKWYYRTI</sequence>
<protein>
    <submittedName>
        <fullName evidence="1">F-box protein</fullName>
    </submittedName>
</protein>
<accession>A0ACC0HE95</accession>
<comment type="caution">
    <text evidence="1">The sequence shown here is derived from an EMBL/GenBank/DDBJ whole genome shotgun (WGS) entry which is preliminary data.</text>
</comment>
<keyword evidence="2" id="KW-1185">Reference proteome</keyword>
<reference evidence="1 2" key="1">
    <citation type="journal article" date="2022" name="Plant J.">
        <title>Chromosome-level genome of Camellia lanceoleosa provides a valuable resource for understanding genome evolution and self-incompatibility.</title>
        <authorList>
            <person name="Gong W."/>
            <person name="Xiao S."/>
            <person name="Wang L."/>
            <person name="Liao Z."/>
            <person name="Chang Y."/>
            <person name="Mo W."/>
            <person name="Hu G."/>
            <person name="Li W."/>
            <person name="Zhao G."/>
            <person name="Zhu H."/>
            <person name="Hu X."/>
            <person name="Ji K."/>
            <person name="Xiang X."/>
            <person name="Song Q."/>
            <person name="Yuan D."/>
            <person name="Jin S."/>
            <person name="Zhang L."/>
        </authorList>
    </citation>
    <scope>NUCLEOTIDE SEQUENCE [LARGE SCALE GENOMIC DNA]</scope>
    <source>
        <strain evidence="1">SQ_2022a</strain>
    </source>
</reference>
<proteinExistence type="predicted"/>
<evidence type="ECO:0000313" key="2">
    <source>
        <dbReference type="Proteomes" id="UP001060215"/>
    </source>
</evidence>
<dbReference type="EMBL" id="CM045762">
    <property type="protein sequence ID" value="KAI8010827.1"/>
    <property type="molecule type" value="Genomic_DNA"/>
</dbReference>
<dbReference type="Proteomes" id="UP001060215">
    <property type="component" value="Chromosome 5"/>
</dbReference>
<gene>
    <name evidence="1" type="ORF">LOK49_LG06G03141</name>
</gene>